<organism evidence="3 4">
    <name type="scientific">Microbaculum marinum</name>
    <dbReference type="NCBI Taxonomy" id="1764581"/>
    <lineage>
        <taxon>Bacteria</taxon>
        <taxon>Pseudomonadati</taxon>
        <taxon>Pseudomonadota</taxon>
        <taxon>Alphaproteobacteria</taxon>
        <taxon>Hyphomicrobiales</taxon>
        <taxon>Tepidamorphaceae</taxon>
        <taxon>Microbaculum</taxon>
    </lineage>
</organism>
<reference evidence="3 4" key="1">
    <citation type="submission" date="2024-02" db="EMBL/GenBank/DDBJ databases">
        <title>Genome analysis and characterization of Microbaculum marinisediminis sp. nov., isolated from marine sediment.</title>
        <authorList>
            <person name="Du Z.-J."/>
            <person name="Ye Y.-Q."/>
            <person name="Zhang Z.-R."/>
            <person name="Yuan S.-M."/>
            <person name="Zhang X.-Y."/>
        </authorList>
    </citation>
    <scope>NUCLEOTIDE SEQUENCE [LARGE SCALE GENOMIC DNA]</scope>
    <source>
        <strain evidence="3 4">SDUM1044001</strain>
    </source>
</reference>
<dbReference type="SUPFAM" id="SSF52833">
    <property type="entry name" value="Thioredoxin-like"/>
    <property type="match status" value="1"/>
</dbReference>
<feature type="signal peptide" evidence="2">
    <location>
        <begin position="1"/>
        <end position="22"/>
    </location>
</feature>
<protein>
    <submittedName>
        <fullName evidence="3">Thioredoxin family protein</fullName>
    </submittedName>
</protein>
<accession>A0AAW9RXD9</accession>
<feature type="chain" id="PRO_5043981844" evidence="2">
    <location>
        <begin position="23"/>
        <end position="150"/>
    </location>
</feature>
<name>A0AAW9RXD9_9HYPH</name>
<dbReference type="Gene3D" id="3.40.30.10">
    <property type="entry name" value="Glutaredoxin"/>
    <property type="match status" value="1"/>
</dbReference>
<sequence>MPMILKIVTFALATVMAVPAVSAELLMFEEDGCIWCARWDAEVAPAYARSEEGRVAPLVRIDLRRDPLPDTLQLNGRVRYTPTFVLVDGGREVGRITGYPGEDAFWGLLDELIGNLDQGSPPPLDSARSIPAPLPQAEDVSYRRPAQPAG</sequence>
<evidence type="ECO:0000313" key="3">
    <source>
        <dbReference type="EMBL" id="MEJ8572885.1"/>
    </source>
</evidence>
<dbReference type="AlphaFoldDB" id="A0AAW9RXD9"/>
<feature type="region of interest" description="Disordered" evidence="1">
    <location>
        <begin position="117"/>
        <end position="150"/>
    </location>
</feature>
<evidence type="ECO:0000256" key="1">
    <source>
        <dbReference type="SAM" id="MobiDB-lite"/>
    </source>
</evidence>
<dbReference type="RefSeq" id="WP_340330582.1">
    <property type="nucleotide sequence ID" value="NZ_JAZHOF010000006.1"/>
</dbReference>
<dbReference type="InterPro" id="IPR036249">
    <property type="entry name" value="Thioredoxin-like_sf"/>
</dbReference>
<dbReference type="Proteomes" id="UP001378188">
    <property type="component" value="Unassembled WGS sequence"/>
</dbReference>
<dbReference type="EMBL" id="JAZHOF010000006">
    <property type="protein sequence ID" value="MEJ8572885.1"/>
    <property type="molecule type" value="Genomic_DNA"/>
</dbReference>
<comment type="caution">
    <text evidence="3">The sequence shown here is derived from an EMBL/GenBank/DDBJ whole genome shotgun (WGS) entry which is preliminary data.</text>
</comment>
<keyword evidence="2" id="KW-0732">Signal</keyword>
<proteinExistence type="predicted"/>
<keyword evidence="4" id="KW-1185">Reference proteome</keyword>
<evidence type="ECO:0000313" key="4">
    <source>
        <dbReference type="Proteomes" id="UP001378188"/>
    </source>
</evidence>
<gene>
    <name evidence="3" type="ORF">V3328_15450</name>
</gene>
<evidence type="ECO:0000256" key="2">
    <source>
        <dbReference type="SAM" id="SignalP"/>
    </source>
</evidence>